<evidence type="ECO:0000313" key="26">
    <source>
        <dbReference type="Proteomes" id="UP000428803"/>
    </source>
</evidence>
<keyword evidence="8" id="KW-1003">Cell membrane</keyword>
<evidence type="ECO:0000256" key="5">
    <source>
        <dbReference type="ARBA" id="ARBA00010185"/>
    </source>
</evidence>
<evidence type="ECO:0000256" key="2">
    <source>
        <dbReference type="ARBA" id="ARBA00004651"/>
    </source>
</evidence>
<dbReference type="KEGG" id="slaa:EUU25_03325"/>
<keyword evidence="9" id="KW-0444">Lipid biosynthesis</keyword>
<evidence type="ECO:0000256" key="17">
    <source>
        <dbReference type="ARBA" id="ARBA00023264"/>
    </source>
</evidence>
<feature type="transmembrane region" description="Helical" evidence="24">
    <location>
        <begin position="209"/>
        <end position="227"/>
    </location>
</feature>
<dbReference type="EC" id="2.7.7.41" evidence="6"/>
<evidence type="ECO:0000256" key="1">
    <source>
        <dbReference type="ARBA" id="ARBA00001698"/>
    </source>
</evidence>
<evidence type="ECO:0000256" key="20">
    <source>
        <dbReference type="ARBA" id="ARBA00032253"/>
    </source>
</evidence>
<dbReference type="Pfam" id="PF01148">
    <property type="entry name" value="CTP_transf_1"/>
    <property type="match status" value="1"/>
</dbReference>
<dbReference type="OrthoDB" id="9799199at2"/>
<evidence type="ECO:0000256" key="24">
    <source>
        <dbReference type="SAM" id="Phobius"/>
    </source>
</evidence>
<dbReference type="GO" id="GO:0004605">
    <property type="term" value="F:phosphatidate cytidylyltransferase activity"/>
    <property type="evidence" value="ECO:0007669"/>
    <property type="project" value="UniProtKB-EC"/>
</dbReference>
<evidence type="ECO:0000256" key="8">
    <source>
        <dbReference type="ARBA" id="ARBA00022475"/>
    </source>
</evidence>
<name>A0A6I6L2X0_9SPHN</name>
<feature type="transmembrane region" description="Helical" evidence="24">
    <location>
        <begin position="96"/>
        <end position="115"/>
    </location>
</feature>
<comment type="similarity">
    <text evidence="5">Belongs to the CDS family.</text>
</comment>
<keyword evidence="13 24" id="KW-1133">Transmembrane helix</keyword>
<evidence type="ECO:0000256" key="10">
    <source>
        <dbReference type="ARBA" id="ARBA00022679"/>
    </source>
</evidence>
<proteinExistence type="inferred from homology"/>
<evidence type="ECO:0000256" key="15">
    <source>
        <dbReference type="ARBA" id="ARBA00023136"/>
    </source>
</evidence>
<evidence type="ECO:0000256" key="16">
    <source>
        <dbReference type="ARBA" id="ARBA00023209"/>
    </source>
</evidence>
<evidence type="ECO:0000256" key="4">
    <source>
        <dbReference type="ARBA" id="ARBA00005189"/>
    </source>
</evidence>
<comment type="pathway">
    <text evidence="4">Lipid metabolism.</text>
</comment>
<organism evidence="25 26">
    <name type="scientific">Sphingorhabdus lacus</name>
    <dbReference type="NCBI Taxonomy" id="392610"/>
    <lineage>
        <taxon>Bacteria</taxon>
        <taxon>Pseudomonadati</taxon>
        <taxon>Pseudomonadota</taxon>
        <taxon>Alphaproteobacteria</taxon>
        <taxon>Sphingomonadales</taxon>
        <taxon>Sphingomonadaceae</taxon>
        <taxon>Sphingorhabdus</taxon>
    </lineage>
</organism>
<evidence type="ECO:0000256" key="13">
    <source>
        <dbReference type="ARBA" id="ARBA00022989"/>
    </source>
</evidence>
<keyword evidence="16" id="KW-0594">Phospholipid biosynthesis</keyword>
<evidence type="ECO:0000256" key="3">
    <source>
        <dbReference type="ARBA" id="ARBA00005119"/>
    </source>
</evidence>
<evidence type="ECO:0000313" key="25">
    <source>
        <dbReference type="EMBL" id="QGY79729.1"/>
    </source>
</evidence>
<keyword evidence="17" id="KW-1208">Phospholipid metabolism</keyword>
<dbReference type="EMBL" id="CP035733">
    <property type="protein sequence ID" value="QGY79729.1"/>
    <property type="molecule type" value="Genomic_DNA"/>
</dbReference>
<evidence type="ECO:0000256" key="18">
    <source>
        <dbReference type="ARBA" id="ARBA00029893"/>
    </source>
</evidence>
<evidence type="ECO:0000256" key="14">
    <source>
        <dbReference type="ARBA" id="ARBA00023098"/>
    </source>
</evidence>
<evidence type="ECO:0000256" key="23">
    <source>
        <dbReference type="ARBA" id="ARBA00033406"/>
    </source>
</evidence>
<dbReference type="PANTHER" id="PTHR46382">
    <property type="entry name" value="PHOSPHATIDATE CYTIDYLYLTRANSFERASE"/>
    <property type="match status" value="1"/>
</dbReference>
<evidence type="ECO:0000256" key="19">
    <source>
        <dbReference type="ARBA" id="ARBA00031825"/>
    </source>
</evidence>
<keyword evidence="26" id="KW-1185">Reference proteome</keyword>
<comment type="pathway">
    <text evidence="3">Phospholipid metabolism; CDP-diacylglycerol biosynthesis; CDP-diacylglycerol from sn-glycerol 3-phosphate: step 3/3.</text>
</comment>
<keyword evidence="11 24" id="KW-0812">Transmembrane</keyword>
<feature type="transmembrane region" description="Helical" evidence="24">
    <location>
        <begin position="70"/>
        <end position="89"/>
    </location>
</feature>
<dbReference type="GO" id="GO:0016024">
    <property type="term" value="P:CDP-diacylglycerol biosynthetic process"/>
    <property type="evidence" value="ECO:0007669"/>
    <property type="project" value="TreeGrafter"/>
</dbReference>
<evidence type="ECO:0000256" key="9">
    <source>
        <dbReference type="ARBA" id="ARBA00022516"/>
    </source>
</evidence>
<keyword evidence="10 25" id="KW-0808">Transferase</keyword>
<evidence type="ECO:0000256" key="12">
    <source>
        <dbReference type="ARBA" id="ARBA00022695"/>
    </source>
</evidence>
<keyword evidence="15 24" id="KW-0472">Membrane</keyword>
<feature type="transmembrane region" description="Helical" evidence="24">
    <location>
        <begin position="20"/>
        <end position="50"/>
    </location>
</feature>
<sequence length="230" mass="24230">MNEAQAPIPKPRSDLGIRTLSGVVMMLVAAGAIWIGGPVFAIFIALITVGLLFEWTKLVLELTPNPVARFFWILGGLAYVGLATAFLVFLREFAEIYILLGLIGLVISTDTGAYFAGRTFGGPKIAPAISPSKTWSGLLGGMTASALFLSILGHNTEGFALWQPLTGAGLAVVAQAGDFFESWMKRRAGVKDSGNLIPGHGGLLDRADGLVAVLCMTALLVVILQMTGQP</sequence>
<dbReference type="Proteomes" id="UP000428803">
    <property type="component" value="Chromosome"/>
</dbReference>
<reference evidence="26" key="1">
    <citation type="submission" date="2019-01" db="EMBL/GenBank/DDBJ databases">
        <title>Sphingorhabdus lacus sp.nov., isolated from an oligotrophic freshwater lake.</title>
        <authorList>
            <person name="Park M."/>
        </authorList>
    </citation>
    <scope>NUCLEOTIDE SEQUENCE [LARGE SCALE GENOMIC DNA]</scope>
    <source>
        <strain evidence="26">IMCC1753</strain>
    </source>
</reference>
<evidence type="ECO:0000256" key="6">
    <source>
        <dbReference type="ARBA" id="ARBA00012487"/>
    </source>
</evidence>
<evidence type="ECO:0000256" key="22">
    <source>
        <dbReference type="ARBA" id="ARBA00032743"/>
    </source>
</evidence>
<evidence type="ECO:0000256" key="21">
    <source>
        <dbReference type="ARBA" id="ARBA00032396"/>
    </source>
</evidence>
<protein>
    <recommendedName>
        <fullName evidence="7">Phosphatidate cytidylyltransferase</fullName>
        <ecNumber evidence="6">2.7.7.41</ecNumber>
    </recommendedName>
    <alternativeName>
        <fullName evidence="20">CDP-DAG synthase</fullName>
    </alternativeName>
    <alternativeName>
        <fullName evidence="22">CDP-DG synthase</fullName>
    </alternativeName>
    <alternativeName>
        <fullName evidence="18">CDP-diacylglycerol synthase</fullName>
    </alternativeName>
    <alternativeName>
        <fullName evidence="21">CDP-diglyceride pyrophosphorylase</fullName>
    </alternativeName>
    <alternativeName>
        <fullName evidence="23">CDP-diglyceride synthase</fullName>
    </alternativeName>
    <alternativeName>
        <fullName evidence="19">CTP:phosphatidate cytidylyltransferase</fullName>
    </alternativeName>
</protein>
<dbReference type="PANTHER" id="PTHR46382:SF1">
    <property type="entry name" value="PHOSPHATIDATE CYTIDYLYLTRANSFERASE"/>
    <property type="match status" value="1"/>
</dbReference>
<comment type="subcellular location">
    <subcellularLocation>
        <location evidence="2">Cell membrane</location>
        <topology evidence="2">Multi-pass membrane protein</topology>
    </subcellularLocation>
</comment>
<dbReference type="GO" id="GO:0005886">
    <property type="term" value="C:plasma membrane"/>
    <property type="evidence" value="ECO:0007669"/>
    <property type="project" value="UniProtKB-SubCell"/>
</dbReference>
<gene>
    <name evidence="25" type="ORF">EUU25_03325</name>
</gene>
<accession>A0A6I6L2X0</accession>
<evidence type="ECO:0000256" key="7">
    <source>
        <dbReference type="ARBA" id="ARBA00019373"/>
    </source>
</evidence>
<keyword evidence="14" id="KW-0443">Lipid metabolism</keyword>
<feature type="transmembrane region" description="Helical" evidence="24">
    <location>
        <begin position="135"/>
        <end position="152"/>
    </location>
</feature>
<dbReference type="RefSeq" id="WP_158898269.1">
    <property type="nucleotide sequence ID" value="NZ_CP035733.1"/>
</dbReference>
<evidence type="ECO:0000256" key="11">
    <source>
        <dbReference type="ARBA" id="ARBA00022692"/>
    </source>
</evidence>
<comment type="catalytic activity">
    <reaction evidence="1">
        <text>a 1,2-diacyl-sn-glycero-3-phosphate + CTP + H(+) = a CDP-1,2-diacyl-sn-glycerol + diphosphate</text>
        <dbReference type="Rhea" id="RHEA:16229"/>
        <dbReference type="ChEBI" id="CHEBI:15378"/>
        <dbReference type="ChEBI" id="CHEBI:33019"/>
        <dbReference type="ChEBI" id="CHEBI:37563"/>
        <dbReference type="ChEBI" id="CHEBI:58332"/>
        <dbReference type="ChEBI" id="CHEBI:58608"/>
        <dbReference type="EC" id="2.7.7.41"/>
    </reaction>
</comment>
<dbReference type="AlphaFoldDB" id="A0A6I6L2X0"/>
<keyword evidence="12 25" id="KW-0548">Nucleotidyltransferase</keyword>